<evidence type="ECO:0000313" key="2">
    <source>
        <dbReference type="EMBL" id="ACZ31845.1"/>
    </source>
</evidence>
<dbReference type="STRING" id="446471.Xcel_2831"/>
<dbReference type="OrthoDB" id="4425249at2"/>
<reference evidence="3" key="1">
    <citation type="submission" date="2009-11" db="EMBL/GenBank/DDBJ databases">
        <title>The complete chromosome of Xylanimonas cellulosilytica DSM 15894.</title>
        <authorList>
            <consortium name="US DOE Joint Genome Institute (JGI-PGF)"/>
            <person name="Lucas S."/>
            <person name="Copeland A."/>
            <person name="Lapidus A."/>
            <person name="Glavina del Rio T."/>
            <person name="Dalin E."/>
            <person name="Tice H."/>
            <person name="Bruce D."/>
            <person name="Goodwin L."/>
            <person name="Pitluck S."/>
            <person name="Kyrpides N."/>
            <person name="Mavromatis K."/>
            <person name="Ivanova N."/>
            <person name="Mikhailova N."/>
            <person name="Foster B."/>
            <person name="Clum A."/>
            <person name="Brettin T."/>
            <person name="Detter J.C."/>
            <person name="Han C."/>
            <person name="Larimer F."/>
            <person name="Land M."/>
            <person name="Hauser L."/>
            <person name="Markowitz V."/>
            <person name="Cheng J.F."/>
            <person name="Hugenholtz P."/>
            <person name="Woyke T."/>
            <person name="Wu D."/>
            <person name="Gehrich-Schroeter G."/>
            <person name="Schneider S."/>
            <person name="Pukall S.R."/>
            <person name="Klenk H.P."/>
            <person name="Eisen J.A."/>
        </authorList>
    </citation>
    <scope>NUCLEOTIDE SEQUENCE [LARGE SCALE GENOMIC DNA]</scope>
    <source>
        <strain evidence="3">DSM 15894 / CECT 5975 / LMG 20990 / XIL07</strain>
    </source>
</reference>
<dbReference type="eggNOG" id="COG3764">
    <property type="taxonomic scope" value="Bacteria"/>
</dbReference>
<evidence type="ECO:0000256" key="1">
    <source>
        <dbReference type="SAM" id="Phobius"/>
    </source>
</evidence>
<name>D1BYH3_XYLCX</name>
<sequence length="226" mass="23451">MTATRNRPARRGSTFGRAVTLVFALACLAGAGVLLYLALRPAADGGLRDMDGNAVVLDEEPDVAAADPVPLPEGPDGAGRFLAPAQELDVPLLEMNIVRGVVNPPSLTDAFLLRGFGTPDEPGSGLVIVTMHAVRGGNAPGNVFFRMEATDSPVTVAEGDPLVVDGVEYVVVRSEVMSKDAASSSADIWGDVAERDGELVLITCLQRAGATGVAADNLIVFAQRVD</sequence>
<proteinExistence type="predicted"/>
<dbReference type="RefSeq" id="WP_012879587.1">
    <property type="nucleotide sequence ID" value="NC_013530.1"/>
</dbReference>
<keyword evidence="1" id="KW-1133">Transmembrane helix</keyword>
<keyword evidence="3" id="KW-1185">Reference proteome</keyword>
<dbReference type="EMBL" id="CP001821">
    <property type="protein sequence ID" value="ACZ31845.1"/>
    <property type="molecule type" value="Genomic_DNA"/>
</dbReference>
<gene>
    <name evidence="2" type="ordered locus">Xcel_2831</name>
</gene>
<dbReference type="AlphaFoldDB" id="D1BYH3"/>
<feature type="transmembrane region" description="Helical" evidence="1">
    <location>
        <begin position="21"/>
        <end position="39"/>
    </location>
</feature>
<organism evidence="2 3">
    <name type="scientific">Xylanimonas cellulosilytica (strain DSM 15894 / JCM 12276 / CECT 5975 / KCTC 9989 / LMG 20990 / NBRC 107835 / XIL07)</name>
    <dbReference type="NCBI Taxonomy" id="446471"/>
    <lineage>
        <taxon>Bacteria</taxon>
        <taxon>Bacillati</taxon>
        <taxon>Actinomycetota</taxon>
        <taxon>Actinomycetes</taxon>
        <taxon>Micrococcales</taxon>
        <taxon>Promicromonosporaceae</taxon>
        <taxon>Xylanimonas</taxon>
    </lineage>
</organism>
<dbReference type="HOGENOM" id="CLU_1224358_0_0_11"/>
<evidence type="ECO:0008006" key="4">
    <source>
        <dbReference type="Google" id="ProtNLM"/>
    </source>
</evidence>
<protein>
    <recommendedName>
        <fullName evidence="4">Peptidase C60 sortase A and B</fullName>
    </recommendedName>
</protein>
<keyword evidence="1" id="KW-0812">Transmembrane</keyword>
<reference evidence="2 3" key="2">
    <citation type="journal article" date="2010" name="Stand. Genomic Sci.">
        <title>Complete genome sequence of Xylanimonas cellulosilytica type strain (XIL07).</title>
        <authorList>
            <person name="Foster B."/>
            <person name="Pukall R."/>
            <person name="Abt B."/>
            <person name="Nolan M."/>
            <person name="Glavina Del Rio T."/>
            <person name="Chen F."/>
            <person name="Lucas S."/>
            <person name="Tice H."/>
            <person name="Pitluck S."/>
            <person name="Cheng J.-F."/>
            <person name="Chertkov O."/>
            <person name="Brettin T."/>
            <person name="Han C."/>
            <person name="Detter J.C."/>
            <person name="Bruce D."/>
            <person name="Goodwin L."/>
            <person name="Ivanova N."/>
            <person name="Mavromatis K."/>
            <person name="Pati A."/>
            <person name="Mikhailova N."/>
            <person name="Chen A."/>
            <person name="Palaniappan K."/>
            <person name="Land M."/>
            <person name="Hauser L."/>
            <person name="Chang Y.-J."/>
            <person name="Jeffries C.D."/>
            <person name="Chain P."/>
            <person name="Rohde M."/>
            <person name="Goeker M."/>
            <person name="Bristow J."/>
            <person name="Eisen J.A."/>
            <person name="Markowitz V."/>
            <person name="Hugenholtz P."/>
            <person name="Kyrpides N.C."/>
            <person name="Klenk H.-P."/>
            <person name="Lapidus A."/>
        </authorList>
    </citation>
    <scope>NUCLEOTIDE SEQUENCE [LARGE SCALE GENOMIC DNA]</scope>
    <source>
        <strain evidence="3">DSM 15894 / CECT 5975 / LMG 20990 / XIL07</strain>
    </source>
</reference>
<keyword evidence="1" id="KW-0472">Membrane</keyword>
<evidence type="ECO:0000313" key="3">
    <source>
        <dbReference type="Proteomes" id="UP000002255"/>
    </source>
</evidence>
<dbReference type="KEGG" id="xce:Xcel_2831"/>
<dbReference type="Proteomes" id="UP000002255">
    <property type="component" value="Chromosome"/>
</dbReference>
<accession>D1BYH3</accession>